<dbReference type="OrthoDB" id="9795501at2"/>
<keyword evidence="4" id="KW-1185">Reference proteome</keyword>
<evidence type="ECO:0000313" key="4">
    <source>
        <dbReference type="Proteomes" id="UP000320461"/>
    </source>
</evidence>
<dbReference type="EMBL" id="BJLQ01000010">
    <property type="protein sequence ID" value="GEA84077.1"/>
    <property type="molecule type" value="Genomic_DNA"/>
</dbReference>
<evidence type="ECO:0000313" key="3">
    <source>
        <dbReference type="EMBL" id="GEA84077.1"/>
    </source>
</evidence>
<dbReference type="InterPro" id="IPR036291">
    <property type="entry name" value="NAD(P)-bd_dom_sf"/>
</dbReference>
<evidence type="ECO:0000256" key="2">
    <source>
        <dbReference type="SAM" id="Phobius"/>
    </source>
</evidence>
<gene>
    <name evidence="3" type="ORF">CGE01nite_13280</name>
</gene>
<feature type="region of interest" description="Disordered" evidence="1">
    <location>
        <begin position="1"/>
        <end position="36"/>
    </location>
</feature>
<reference evidence="3 4" key="1">
    <citation type="submission" date="2019-06" db="EMBL/GenBank/DDBJ databases">
        <title>Whole genome shotgun sequence of Cellulomonas gelida NBRC 3748.</title>
        <authorList>
            <person name="Hosoyama A."/>
            <person name="Uohara A."/>
            <person name="Ohji S."/>
            <person name="Ichikawa N."/>
        </authorList>
    </citation>
    <scope>NUCLEOTIDE SEQUENCE [LARGE SCALE GENOMIC DNA]</scope>
    <source>
        <strain evidence="3 4">NBRC 3748</strain>
    </source>
</reference>
<evidence type="ECO:0000256" key="1">
    <source>
        <dbReference type="SAM" id="MobiDB-lite"/>
    </source>
</evidence>
<organism evidence="3 4">
    <name type="scientific">Cellulomonas gelida</name>
    <dbReference type="NCBI Taxonomy" id="1712"/>
    <lineage>
        <taxon>Bacteria</taxon>
        <taxon>Bacillati</taxon>
        <taxon>Actinomycetota</taxon>
        <taxon>Actinomycetes</taxon>
        <taxon>Micrococcales</taxon>
        <taxon>Cellulomonadaceae</taxon>
        <taxon>Cellulomonas</taxon>
    </lineage>
</organism>
<sequence>MSGRQVRSGRSGRGSRQATATARPDAPGDAGTQAPDVVVVGTGPVAAGVLAAWGARGRAVDEVPAVDPASALTGAHVVVLVAHPGDLTTVAGRRGPEGHAAAVAHAQRTLAAAREVGAAHVVVVTSAIVHGAHPDRPVLHDDEPVLAGARAVPDGLVGHLLAVEAVAARAARRRAPLLTVLRPAAVVGRGVDSFVTRHFEAPRLLVVRGVERPWQLVHVDDVGAASVFAVEHGLTGPLTVGPPDVLTPAQVSAAAGMRTVELAAATAFGTAERLHRVGVLPAPAAELAYVVYPWTVAADGLTAAGFVPQRSSADALEVLLEGVRGRLALGGRRVERRDAAALGAAGAAVALLGTAAIWRQARRKG</sequence>
<accession>A0A4Y3KJ75</accession>
<keyword evidence="2" id="KW-0472">Membrane</keyword>
<dbReference type="SUPFAM" id="SSF51735">
    <property type="entry name" value="NAD(P)-binding Rossmann-fold domains"/>
    <property type="match status" value="1"/>
</dbReference>
<dbReference type="Proteomes" id="UP000320461">
    <property type="component" value="Unassembled WGS sequence"/>
</dbReference>
<feature type="compositionally biased region" description="Low complexity" evidence="1">
    <location>
        <begin position="1"/>
        <end position="17"/>
    </location>
</feature>
<protein>
    <submittedName>
        <fullName evidence="3">NAD-dependent dehydratase</fullName>
    </submittedName>
</protein>
<keyword evidence="2" id="KW-1133">Transmembrane helix</keyword>
<dbReference type="Gene3D" id="3.40.50.720">
    <property type="entry name" value="NAD(P)-binding Rossmann-like Domain"/>
    <property type="match status" value="1"/>
</dbReference>
<keyword evidence="2" id="KW-0812">Transmembrane</keyword>
<dbReference type="AlphaFoldDB" id="A0A4Y3KJ75"/>
<proteinExistence type="predicted"/>
<dbReference type="RefSeq" id="WP_141369772.1">
    <property type="nucleotide sequence ID" value="NZ_BJLQ01000010.1"/>
</dbReference>
<feature type="transmembrane region" description="Helical" evidence="2">
    <location>
        <begin position="339"/>
        <end position="358"/>
    </location>
</feature>
<name>A0A4Y3KJ75_9CELL</name>
<comment type="caution">
    <text evidence="3">The sequence shown here is derived from an EMBL/GenBank/DDBJ whole genome shotgun (WGS) entry which is preliminary data.</text>
</comment>